<dbReference type="EMBL" id="FQUA01000002">
    <property type="protein sequence ID" value="SHE44420.1"/>
    <property type="molecule type" value="Genomic_DNA"/>
</dbReference>
<organism evidence="3 5">
    <name type="scientific">Anaerotignum propionicum DSM 1682</name>
    <dbReference type="NCBI Taxonomy" id="991789"/>
    <lineage>
        <taxon>Bacteria</taxon>
        <taxon>Bacillati</taxon>
        <taxon>Bacillota</taxon>
        <taxon>Clostridia</taxon>
        <taxon>Lachnospirales</taxon>
        <taxon>Anaerotignaceae</taxon>
        <taxon>Anaerotignum</taxon>
    </lineage>
</organism>
<evidence type="ECO:0000313" key="2">
    <source>
        <dbReference type="EMBL" id="AMJ40350.1"/>
    </source>
</evidence>
<evidence type="ECO:0000313" key="5">
    <source>
        <dbReference type="Proteomes" id="UP000184204"/>
    </source>
</evidence>
<dbReference type="PANTHER" id="PTHR36180:SF1">
    <property type="entry name" value="ANTA_ANTB ANTIREPRESSOR DOMAIN-CONTAINING PROTEIN"/>
    <property type="match status" value="1"/>
</dbReference>
<dbReference type="KEGG" id="cpro:CPRO_07490"/>
<reference evidence="5" key="3">
    <citation type="submission" date="2016-11" db="EMBL/GenBank/DDBJ databases">
        <authorList>
            <person name="Jaros S."/>
            <person name="Januszkiewicz K."/>
            <person name="Wedrychowicz H."/>
        </authorList>
    </citation>
    <scope>NUCLEOTIDE SEQUENCE [LARGE SCALE GENOMIC DNA]</scope>
    <source>
        <strain evidence="5">DSM 1682</strain>
    </source>
</reference>
<dbReference type="Pfam" id="PF08346">
    <property type="entry name" value="AntA"/>
    <property type="match status" value="1"/>
</dbReference>
<feature type="domain" description="AntA/AntB antirepressor" evidence="1">
    <location>
        <begin position="24"/>
        <end position="90"/>
    </location>
</feature>
<dbReference type="InterPro" id="IPR013557">
    <property type="entry name" value="AntA/B_antirep"/>
</dbReference>
<sequence length="257" mass="29571">MNQLTVIEKELVPVYETSTGEKVVNGRELWEGLQSKSKFADWIKNRFADCEATENEDFETLSKNLENGGRTKEYIIQLDTAKEMAMLERNEIGKKVRKYFIAVEKKYKTPKSQAEILLGQAQILVNMERKQRENEKAIEDTNKRIDGIKDIVSLNPNDWRKDTARLLNKMAVAIGGYEHLRNIREESYKLLDERFGVSLSIRLTNKKKTMALNGVCKSKVDKLNKLDAIADDKKLIEGYISIIKEMCIRYGIDANSN</sequence>
<evidence type="ECO:0000313" key="4">
    <source>
        <dbReference type="Proteomes" id="UP000068026"/>
    </source>
</evidence>
<evidence type="ECO:0000313" key="3">
    <source>
        <dbReference type="EMBL" id="SHE44420.1"/>
    </source>
</evidence>
<reference evidence="4" key="2">
    <citation type="submission" date="2016-01" db="EMBL/GenBank/DDBJ databases">
        <authorList>
            <person name="Poehlein A."/>
            <person name="Schlien K."/>
            <person name="Gottschalk G."/>
            <person name="Buckel W."/>
            <person name="Daniel R."/>
        </authorList>
    </citation>
    <scope>NUCLEOTIDE SEQUENCE [LARGE SCALE GENOMIC DNA]</scope>
    <source>
        <strain evidence="4">X2</strain>
    </source>
</reference>
<dbReference type="EMBL" id="CP014223">
    <property type="protein sequence ID" value="AMJ40350.1"/>
    <property type="molecule type" value="Genomic_DNA"/>
</dbReference>
<dbReference type="Proteomes" id="UP000184204">
    <property type="component" value="Unassembled WGS sequence"/>
</dbReference>
<gene>
    <name evidence="2" type="ORF">CPRO_07490</name>
    <name evidence="3" type="ORF">SAMN02745151_00730</name>
</gene>
<dbReference type="RefSeq" id="WP_066047967.1">
    <property type="nucleotide sequence ID" value="NZ_CP014223.1"/>
</dbReference>
<proteinExistence type="predicted"/>
<evidence type="ECO:0000259" key="1">
    <source>
        <dbReference type="Pfam" id="PF08346"/>
    </source>
</evidence>
<keyword evidence="4" id="KW-1185">Reference proteome</keyword>
<reference evidence="3" key="4">
    <citation type="submission" date="2016-11" db="EMBL/GenBank/DDBJ databases">
        <authorList>
            <person name="Varghese N."/>
            <person name="Submissions S."/>
        </authorList>
    </citation>
    <scope>NUCLEOTIDE SEQUENCE</scope>
    <source>
        <strain evidence="3">DSM 1682</strain>
    </source>
</reference>
<accession>A0A0X8VCN0</accession>
<reference evidence="2 4" key="1">
    <citation type="journal article" date="2016" name="Genome Announc.">
        <title>Complete Genome Sequence of the Amino Acid-Fermenting Clostridium propionicum X2 (DSM 1682).</title>
        <authorList>
            <person name="Poehlein A."/>
            <person name="Schlien K."/>
            <person name="Chowdhury N.P."/>
            <person name="Gottschalk G."/>
            <person name="Buckel W."/>
            <person name="Daniel R."/>
        </authorList>
    </citation>
    <scope>NUCLEOTIDE SEQUENCE [LARGE SCALE GENOMIC DNA]</scope>
    <source>
        <strain evidence="2 4">X2</strain>
    </source>
</reference>
<dbReference type="Proteomes" id="UP000068026">
    <property type="component" value="Chromosome"/>
</dbReference>
<name>A0A0X8VCN0_ANAPI</name>
<protein>
    <submittedName>
        <fullName evidence="2">AntA/AntB antirepressor</fullName>
    </submittedName>
    <submittedName>
        <fullName evidence="3">Phage anti-repressor protein</fullName>
    </submittedName>
</protein>
<dbReference type="AlphaFoldDB" id="A0A0X8VCN0"/>
<dbReference type="PANTHER" id="PTHR36180">
    <property type="entry name" value="DNA-BINDING PROTEIN-RELATED-RELATED"/>
    <property type="match status" value="1"/>
</dbReference>